<dbReference type="GO" id="GO:0005886">
    <property type="term" value="C:plasma membrane"/>
    <property type="evidence" value="ECO:0007669"/>
    <property type="project" value="UniProtKB-SubCell"/>
</dbReference>
<dbReference type="RefSeq" id="WP_312893594.1">
    <property type="nucleotide sequence ID" value="NZ_BAAAKM010000046.1"/>
</dbReference>
<feature type="transmembrane region" description="Helical" evidence="12">
    <location>
        <begin position="241"/>
        <end position="264"/>
    </location>
</feature>
<dbReference type="PROSITE" id="PS50893">
    <property type="entry name" value="ABC_TRANSPORTER_2"/>
    <property type="match status" value="1"/>
</dbReference>
<accession>A0A840WID1</accession>
<evidence type="ECO:0000256" key="12">
    <source>
        <dbReference type="SAM" id="Phobius"/>
    </source>
</evidence>
<feature type="compositionally biased region" description="Basic and acidic residues" evidence="11">
    <location>
        <begin position="589"/>
        <end position="598"/>
    </location>
</feature>
<sequence length="622" mass="66245">MIRAFLRALGPEQAGPVKRSLALTTAVSVLQGVVFALLVPVLTELLREGPRAALGWAAALALVTLVYALLRTLGLFVNFRVGGAISHGLHHRIGEHLVRLPLGWFTGNRVGELNRVVTDGVSRSTNVPVHIYPPLADAVVTPVVAVSVLFVWDWRIALAAAACLPVVWMVFTLSNDAVGRNDAARDAVSDEAASRVLEYARSQPVLRAFGRTEQGGQSLDRALTSEHGAARRLLLRIAPVMLAYSFTVRLTFALIMVCAVVFVLDGGLDPALAVALLVLVARFTHPLATAADQGAALRMATNRLDRINAVLDARPLPEPESPVLPQGAVVEFDDVTFSYDRKKDAPALDGVTLRAEPGTLTALIGPSGSGKTTVARLLARFHDADRGQVRLGGADVRDIGSEELSRHVALVFQDVYLFDATIAENLRLAAPDATGEQLDRAAALSGLDTVLADLPEGWNTRVGEGGTALSGGQKQRVSIARALLKDAPVVVLDEASSALDSENEALVTRTAVELARDRTVLVIAHRLATVAAADRVVFLEAGRVVESGAPDELLERGGRYADFVRTRERARGWRLTASDVTPPPASTATEDHENDPARARPLRRTRPGTSGAPGAVTAHEPS</sequence>
<dbReference type="PANTHER" id="PTHR24221">
    <property type="entry name" value="ATP-BINDING CASSETTE SUB-FAMILY B"/>
    <property type="match status" value="1"/>
</dbReference>
<keyword evidence="6" id="KW-0547">Nucleotide-binding</keyword>
<keyword evidence="9 12" id="KW-0472">Membrane</keyword>
<evidence type="ECO:0000256" key="3">
    <source>
        <dbReference type="ARBA" id="ARBA00022475"/>
    </source>
</evidence>
<dbReference type="GO" id="GO:0140359">
    <property type="term" value="F:ABC-type transporter activity"/>
    <property type="evidence" value="ECO:0007669"/>
    <property type="project" value="InterPro"/>
</dbReference>
<keyword evidence="16" id="KW-1185">Reference proteome</keyword>
<evidence type="ECO:0000259" key="13">
    <source>
        <dbReference type="PROSITE" id="PS50893"/>
    </source>
</evidence>
<feature type="transmembrane region" description="Helical" evidence="12">
    <location>
        <begin position="21"/>
        <end position="41"/>
    </location>
</feature>
<evidence type="ECO:0000256" key="11">
    <source>
        <dbReference type="SAM" id="MobiDB-lite"/>
    </source>
</evidence>
<dbReference type="InterPro" id="IPR039421">
    <property type="entry name" value="Type_1_exporter"/>
</dbReference>
<keyword evidence="2" id="KW-0813">Transport</keyword>
<dbReference type="EMBL" id="JACHDO010000001">
    <property type="protein sequence ID" value="MBB5489828.1"/>
    <property type="molecule type" value="Genomic_DNA"/>
</dbReference>
<comment type="caution">
    <text evidence="15">The sequence shown here is derived from an EMBL/GenBank/DDBJ whole genome shotgun (WGS) entry which is preliminary data.</text>
</comment>
<dbReference type="InterPro" id="IPR017871">
    <property type="entry name" value="ABC_transporter-like_CS"/>
</dbReference>
<feature type="transmembrane region" description="Helical" evidence="12">
    <location>
        <begin position="156"/>
        <end position="175"/>
    </location>
</feature>
<organism evidence="15 16">
    <name type="scientific">Nocardiopsis metallicus</name>
    <dbReference type="NCBI Taxonomy" id="179819"/>
    <lineage>
        <taxon>Bacteria</taxon>
        <taxon>Bacillati</taxon>
        <taxon>Actinomycetota</taxon>
        <taxon>Actinomycetes</taxon>
        <taxon>Streptosporangiales</taxon>
        <taxon>Nocardiopsidaceae</taxon>
        <taxon>Nocardiopsis</taxon>
    </lineage>
</organism>
<dbReference type="SUPFAM" id="SSF90123">
    <property type="entry name" value="ABC transporter transmembrane region"/>
    <property type="match status" value="1"/>
</dbReference>
<keyword evidence="3" id="KW-1003">Cell membrane</keyword>
<evidence type="ECO:0000256" key="2">
    <source>
        <dbReference type="ARBA" id="ARBA00022448"/>
    </source>
</evidence>
<dbReference type="Pfam" id="PF00005">
    <property type="entry name" value="ABC_tran"/>
    <property type="match status" value="1"/>
</dbReference>
<keyword evidence="4" id="KW-0997">Cell inner membrane</keyword>
<comment type="subcellular location">
    <subcellularLocation>
        <location evidence="1">Cell inner membrane</location>
        <topology evidence="1">Multi-pass membrane protein</topology>
    </subcellularLocation>
</comment>
<dbReference type="SMART" id="SM00382">
    <property type="entry name" value="AAA"/>
    <property type="match status" value="1"/>
</dbReference>
<feature type="domain" description="ABC transporter" evidence="13">
    <location>
        <begin position="330"/>
        <end position="566"/>
    </location>
</feature>
<dbReference type="Proteomes" id="UP000579647">
    <property type="component" value="Unassembled WGS sequence"/>
</dbReference>
<dbReference type="PROSITE" id="PS00211">
    <property type="entry name" value="ABC_TRANSPORTER_1"/>
    <property type="match status" value="1"/>
</dbReference>
<dbReference type="InterPro" id="IPR027417">
    <property type="entry name" value="P-loop_NTPase"/>
</dbReference>
<dbReference type="AlphaFoldDB" id="A0A840WID1"/>
<dbReference type="GO" id="GO:0016887">
    <property type="term" value="F:ATP hydrolysis activity"/>
    <property type="evidence" value="ECO:0007669"/>
    <property type="project" value="InterPro"/>
</dbReference>
<evidence type="ECO:0000313" key="16">
    <source>
        <dbReference type="Proteomes" id="UP000579647"/>
    </source>
</evidence>
<feature type="transmembrane region" description="Helical" evidence="12">
    <location>
        <begin position="53"/>
        <end position="70"/>
    </location>
</feature>
<reference evidence="15 16" key="1">
    <citation type="submission" date="2020-08" db="EMBL/GenBank/DDBJ databases">
        <title>Sequencing the genomes of 1000 actinobacteria strains.</title>
        <authorList>
            <person name="Klenk H.-P."/>
        </authorList>
    </citation>
    <scope>NUCLEOTIDE SEQUENCE [LARGE SCALE GENOMIC DNA]</scope>
    <source>
        <strain evidence="15 16">DSM 44598</strain>
    </source>
</reference>
<comment type="similarity">
    <text evidence="10">Belongs to the ABC transporter superfamily. Siderophore-Fe(3+) uptake transporter (SIUT) (TC 3.A.1.21) family.</text>
</comment>
<dbReference type="Pfam" id="PF00664">
    <property type="entry name" value="ABC_membrane"/>
    <property type="match status" value="1"/>
</dbReference>
<dbReference type="SUPFAM" id="SSF52540">
    <property type="entry name" value="P-loop containing nucleoside triphosphate hydrolases"/>
    <property type="match status" value="1"/>
</dbReference>
<dbReference type="GO" id="GO:0034040">
    <property type="term" value="F:ATPase-coupled lipid transmembrane transporter activity"/>
    <property type="evidence" value="ECO:0007669"/>
    <property type="project" value="TreeGrafter"/>
</dbReference>
<dbReference type="GO" id="GO:0005524">
    <property type="term" value="F:ATP binding"/>
    <property type="evidence" value="ECO:0007669"/>
    <property type="project" value="UniProtKB-KW"/>
</dbReference>
<dbReference type="InterPro" id="IPR003593">
    <property type="entry name" value="AAA+_ATPase"/>
</dbReference>
<dbReference type="Gene3D" id="1.20.1560.10">
    <property type="entry name" value="ABC transporter type 1, transmembrane domain"/>
    <property type="match status" value="1"/>
</dbReference>
<evidence type="ECO:0000256" key="5">
    <source>
        <dbReference type="ARBA" id="ARBA00022692"/>
    </source>
</evidence>
<evidence type="ECO:0000256" key="4">
    <source>
        <dbReference type="ARBA" id="ARBA00022519"/>
    </source>
</evidence>
<dbReference type="InterPro" id="IPR003439">
    <property type="entry name" value="ABC_transporter-like_ATP-bd"/>
</dbReference>
<protein>
    <submittedName>
        <fullName evidence="15">ATP-binding cassette subfamily B protein</fullName>
    </submittedName>
</protein>
<evidence type="ECO:0000259" key="14">
    <source>
        <dbReference type="PROSITE" id="PS50929"/>
    </source>
</evidence>
<dbReference type="PANTHER" id="PTHR24221:SF654">
    <property type="entry name" value="ATP-BINDING CASSETTE SUB-FAMILY B MEMBER 6"/>
    <property type="match status" value="1"/>
</dbReference>
<evidence type="ECO:0000256" key="6">
    <source>
        <dbReference type="ARBA" id="ARBA00022741"/>
    </source>
</evidence>
<dbReference type="Gene3D" id="3.40.50.300">
    <property type="entry name" value="P-loop containing nucleotide triphosphate hydrolases"/>
    <property type="match status" value="1"/>
</dbReference>
<evidence type="ECO:0000313" key="15">
    <source>
        <dbReference type="EMBL" id="MBB5489828.1"/>
    </source>
</evidence>
<dbReference type="FunFam" id="3.40.50.300:FF:000221">
    <property type="entry name" value="Multidrug ABC transporter ATP-binding protein"/>
    <property type="match status" value="1"/>
</dbReference>
<evidence type="ECO:0000256" key="9">
    <source>
        <dbReference type="ARBA" id="ARBA00023136"/>
    </source>
</evidence>
<dbReference type="PROSITE" id="PS50929">
    <property type="entry name" value="ABC_TM1F"/>
    <property type="match status" value="1"/>
</dbReference>
<keyword evidence="8 12" id="KW-1133">Transmembrane helix</keyword>
<dbReference type="InterPro" id="IPR036640">
    <property type="entry name" value="ABC1_TM_sf"/>
</dbReference>
<feature type="domain" description="ABC transmembrane type-1" evidence="14">
    <location>
        <begin position="20"/>
        <end position="299"/>
    </location>
</feature>
<evidence type="ECO:0000256" key="8">
    <source>
        <dbReference type="ARBA" id="ARBA00022989"/>
    </source>
</evidence>
<evidence type="ECO:0000256" key="7">
    <source>
        <dbReference type="ARBA" id="ARBA00022840"/>
    </source>
</evidence>
<feature type="transmembrane region" description="Helical" evidence="12">
    <location>
        <begin position="131"/>
        <end position="150"/>
    </location>
</feature>
<name>A0A840WID1_9ACTN</name>
<keyword evidence="5 12" id="KW-0812">Transmembrane</keyword>
<dbReference type="InterPro" id="IPR011527">
    <property type="entry name" value="ABC1_TM_dom"/>
</dbReference>
<proteinExistence type="inferred from homology"/>
<keyword evidence="7 15" id="KW-0067">ATP-binding</keyword>
<evidence type="ECO:0000256" key="10">
    <source>
        <dbReference type="ARBA" id="ARBA00023455"/>
    </source>
</evidence>
<evidence type="ECO:0000256" key="1">
    <source>
        <dbReference type="ARBA" id="ARBA00004429"/>
    </source>
</evidence>
<gene>
    <name evidence="15" type="ORF">HNR07_000965</name>
</gene>
<feature type="region of interest" description="Disordered" evidence="11">
    <location>
        <begin position="574"/>
        <end position="622"/>
    </location>
</feature>